<dbReference type="Gene3D" id="3.40.50.300">
    <property type="entry name" value="P-loop containing nucleotide triphosphate hydrolases"/>
    <property type="match status" value="1"/>
</dbReference>
<protein>
    <submittedName>
        <fullName evidence="2">ATP-binding protein</fullName>
    </submittedName>
</protein>
<name>A0A923MGG6_9FIRM</name>
<reference evidence="2" key="1">
    <citation type="submission" date="2020-08" db="EMBL/GenBank/DDBJ databases">
        <title>Genome public.</title>
        <authorList>
            <person name="Liu C."/>
            <person name="Sun Q."/>
        </authorList>
    </citation>
    <scope>NUCLEOTIDE SEQUENCE</scope>
    <source>
        <strain evidence="2">BX15</strain>
    </source>
</reference>
<evidence type="ECO:0000259" key="1">
    <source>
        <dbReference type="SMART" id="SM00382"/>
    </source>
</evidence>
<keyword evidence="2" id="KW-0547">Nucleotide-binding</keyword>
<organism evidence="2 3">
    <name type="scientific">Dysosmobacter segnis</name>
    <dbReference type="NCBI Taxonomy" id="2763042"/>
    <lineage>
        <taxon>Bacteria</taxon>
        <taxon>Bacillati</taxon>
        <taxon>Bacillota</taxon>
        <taxon>Clostridia</taxon>
        <taxon>Eubacteriales</taxon>
        <taxon>Oscillospiraceae</taxon>
        <taxon>Dysosmobacter</taxon>
    </lineage>
</organism>
<dbReference type="GO" id="GO:0005524">
    <property type="term" value="F:ATP binding"/>
    <property type="evidence" value="ECO:0007669"/>
    <property type="project" value="UniProtKB-KW"/>
</dbReference>
<dbReference type="InterPro" id="IPR003593">
    <property type="entry name" value="AAA+_ATPase"/>
</dbReference>
<dbReference type="NCBIfam" id="NF005304">
    <property type="entry name" value="PRK06835.1"/>
    <property type="match status" value="1"/>
</dbReference>
<gene>
    <name evidence="2" type="ORF">H8Z83_06070</name>
</gene>
<accession>A0A923MGG6</accession>
<dbReference type="RefSeq" id="WP_187014242.1">
    <property type="nucleotide sequence ID" value="NZ_JACOQI010000004.1"/>
</dbReference>
<keyword evidence="3" id="KW-1185">Reference proteome</keyword>
<sequence length="329" mass="37797">MAYDGRLLRLAQERYEADRSAREADLAEQREQLYARRPRLREIQDQLRRTASRVMAAALRRGEDPLPEIQRLREENLSLQAERQMLLAELGLPDNALEDTPLCPFCNDTGYRGGEMCRCLKTYYVEEQRKELSKLLDLGSQSFDTFDTDWYSDQRAPRKTKSAREHMEWVYDTCVEYAHNFGKKPANLLLFGRPGLGKTHLSAAIAREVSGKGFSVVYDTAGHIFERFEAQKFGRDEAERDVERVLNCDLLILDDLGTEMVTTFVQSALYQIINGRLLEKKSTIVSTNLMPEAIAQRYSGQIASRIEGEYQLLPFVGEDIRVLKKKRGL</sequence>
<dbReference type="InterPro" id="IPR027417">
    <property type="entry name" value="P-loop_NTPase"/>
</dbReference>
<evidence type="ECO:0000313" key="3">
    <source>
        <dbReference type="Proteomes" id="UP000620327"/>
    </source>
</evidence>
<feature type="domain" description="AAA+ ATPase" evidence="1">
    <location>
        <begin position="184"/>
        <end position="307"/>
    </location>
</feature>
<dbReference type="AlphaFoldDB" id="A0A923MGG6"/>
<dbReference type="PANTHER" id="PTHR30050:SF4">
    <property type="entry name" value="ATP-BINDING PROTEIN RV3427C IN INSERTION SEQUENCE-RELATED"/>
    <property type="match status" value="1"/>
</dbReference>
<comment type="caution">
    <text evidence="2">The sequence shown here is derived from an EMBL/GenBank/DDBJ whole genome shotgun (WGS) entry which is preliminary data.</text>
</comment>
<dbReference type="InterPro" id="IPR002611">
    <property type="entry name" value="IstB_ATP-bd"/>
</dbReference>
<dbReference type="SMART" id="SM00382">
    <property type="entry name" value="AAA"/>
    <property type="match status" value="1"/>
</dbReference>
<dbReference type="PANTHER" id="PTHR30050">
    <property type="entry name" value="CHROMOSOMAL REPLICATION INITIATOR PROTEIN DNAA"/>
    <property type="match status" value="1"/>
</dbReference>
<dbReference type="Proteomes" id="UP000620327">
    <property type="component" value="Unassembled WGS sequence"/>
</dbReference>
<keyword evidence="2" id="KW-0067">ATP-binding</keyword>
<evidence type="ECO:0000313" key="2">
    <source>
        <dbReference type="EMBL" id="MBC5769893.1"/>
    </source>
</evidence>
<dbReference type="EMBL" id="JACOQI010000004">
    <property type="protein sequence ID" value="MBC5769893.1"/>
    <property type="molecule type" value="Genomic_DNA"/>
</dbReference>
<dbReference type="CDD" id="cd00009">
    <property type="entry name" value="AAA"/>
    <property type="match status" value="1"/>
</dbReference>
<dbReference type="SUPFAM" id="SSF52540">
    <property type="entry name" value="P-loop containing nucleoside triphosphate hydrolases"/>
    <property type="match status" value="1"/>
</dbReference>
<dbReference type="Pfam" id="PF01695">
    <property type="entry name" value="IstB_IS21"/>
    <property type="match status" value="1"/>
</dbReference>
<dbReference type="GO" id="GO:0006260">
    <property type="term" value="P:DNA replication"/>
    <property type="evidence" value="ECO:0007669"/>
    <property type="project" value="TreeGrafter"/>
</dbReference>
<proteinExistence type="predicted"/>